<keyword evidence="2" id="KW-0560">Oxidoreductase</keyword>
<dbReference type="PANTHER" id="PTHR42685:SF19">
    <property type="entry name" value="POSSIBLE OXIDOREDUCTASE"/>
    <property type="match status" value="1"/>
</dbReference>
<comment type="caution">
    <text evidence="2">The sequence shown here is derived from an EMBL/GenBank/DDBJ whole genome shotgun (WGS) entry which is preliminary data.</text>
</comment>
<dbReference type="RefSeq" id="WP_076818181.1">
    <property type="nucleotide sequence ID" value="NZ_MOMC01000034.1"/>
</dbReference>
<dbReference type="Gene3D" id="3.50.50.60">
    <property type="entry name" value="FAD/NAD(P)-binding domain"/>
    <property type="match status" value="1"/>
</dbReference>
<dbReference type="InterPro" id="IPR002938">
    <property type="entry name" value="FAD-bd"/>
</dbReference>
<accession>A0A1V2I9B0</accession>
<dbReference type="GO" id="GO:0004497">
    <property type="term" value="F:monooxygenase activity"/>
    <property type="evidence" value="ECO:0007669"/>
    <property type="project" value="UniProtKB-KW"/>
</dbReference>
<feature type="domain" description="FAD-binding" evidence="1">
    <location>
        <begin position="3"/>
        <end position="283"/>
    </location>
</feature>
<proteinExistence type="predicted"/>
<protein>
    <submittedName>
        <fullName evidence="2">Monooxygenase</fullName>
    </submittedName>
</protein>
<dbReference type="EMBL" id="MOMC01000034">
    <property type="protein sequence ID" value="ONH29149.1"/>
    <property type="molecule type" value="Genomic_DNA"/>
</dbReference>
<dbReference type="InterPro" id="IPR050407">
    <property type="entry name" value="Geranylgeranyl_reductase"/>
</dbReference>
<dbReference type="AlphaFoldDB" id="A0A1V2I9B0"/>
<dbReference type="SUPFAM" id="SSF51905">
    <property type="entry name" value="FAD/NAD(P)-binding domain"/>
    <property type="match status" value="1"/>
</dbReference>
<keyword evidence="3" id="KW-1185">Reference proteome</keyword>
<sequence>MRDVVVAGGGPAGLAVALGCARAGLDVVVCEKRRGVIDKACGEGLMPGAVRALAALGVDPAGHVIDGITYRQGATVAHAAFRDGLGRGVRRTALHDALRAAVDQHGIPVLPTPVTEIDQYADHVRAGELRARYLVAADGLHSTIRTMVGLTANGRAGTPRWGLRRHFAMRPFSDSVEVTWAQRSEAYVTPVSADTIGVAVLSSVRGGFADQLTAFPELAARLADARPVSEVRGAGPLRQRASGRVAGRVLLVGDAAGYIDALTGEGLAVALAAAAELVRCLLADRPGDYERAWATTSRRSRWLTAGLLWTRGRPALARLIVPAAARAPGLFTFAVDQLAR</sequence>
<keyword evidence="2" id="KW-0503">Monooxygenase</keyword>
<name>A0A1V2I9B0_9ACTN</name>
<dbReference type="GO" id="GO:0071949">
    <property type="term" value="F:FAD binding"/>
    <property type="evidence" value="ECO:0007669"/>
    <property type="project" value="InterPro"/>
</dbReference>
<dbReference type="OrthoDB" id="3647401at2"/>
<dbReference type="InterPro" id="IPR036188">
    <property type="entry name" value="FAD/NAD-bd_sf"/>
</dbReference>
<dbReference type="Proteomes" id="UP000188929">
    <property type="component" value="Unassembled WGS sequence"/>
</dbReference>
<gene>
    <name evidence="2" type="ORF">BL253_17190</name>
</gene>
<dbReference type="PRINTS" id="PR00420">
    <property type="entry name" value="RNGMNOXGNASE"/>
</dbReference>
<organism evidence="2 3">
    <name type="scientific">Pseudofrankia asymbiotica</name>
    <dbReference type="NCBI Taxonomy" id="1834516"/>
    <lineage>
        <taxon>Bacteria</taxon>
        <taxon>Bacillati</taxon>
        <taxon>Actinomycetota</taxon>
        <taxon>Actinomycetes</taxon>
        <taxon>Frankiales</taxon>
        <taxon>Frankiaceae</taxon>
        <taxon>Pseudofrankia</taxon>
    </lineage>
</organism>
<evidence type="ECO:0000259" key="1">
    <source>
        <dbReference type="Pfam" id="PF01494"/>
    </source>
</evidence>
<dbReference type="Pfam" id="PF01494">
    <property type="entry name" value="FAD_binding_3"/>
    <property type="match status" value="1"/>
</dbReference>
<evidence type="ECO:0000313" key="3">
    <source>
        <dbReference type="Proteomes" id="UP000188929"/>
    </source>
</evidence>
<evidence type="ECO:0000313" key="2">
    <source>
        <dbReference type="EMBL" id="ONH29149.1"/>
    </source>
</evidence>
<dbReference type="STRING" id="1834516.BL253_17190"/>
<reference evidence="3" key="1">
    <citation type="submission" date="2016-10" db="EMBL/GenBank/DDBJ databases">
        <title>Frankia sp. NRRL B-16386 Genome sequencing.</title>
        <authorList>
            <person name="Ghodhbane-Gtari F."/>
            <person name="Swanson E."/>
            <person name="Gueddou A."/>
            <person name="Hezbri K."/>
            <person name="Ktari K."/>
            <person name="Nouioui I."/>
            <person name="Morris K."/>
            <person name="Simpson S."/>
            <person name="Abebe-Akele F."/>
            <person name="Thomas K."/>
            <person name="Gtari M."/>
            <person name="Tisa L.S."/>
        </authorList>
    </citation>
    <scope>NUCLEOTIDE SEQUENCE [LARGE SCALE GENOMIC DNA]</scope>
    <source>
        <strain evidence="3">NRRL B-16386</strain>
    </source>
</reference>
<dbReference type="PROSITE" id="PS51257">
    <property type="entry name" value="PROKAR_LIPOPROTEIN"/>
    <property type="match status" value="1"/>
</dbReference>
<dbReference type="PANTHER" id="PTHR42685">
    <property type="entry name" value="GERANYLGERANYL DIPHOSPHATE REDUCTASE"/>
    <property type="match status" value="1"/>
</dbReference>